<gene>
    <name evidence="1" type="ORF">QR680_010957</name>
</gene>
<accession>A0AA39MCE4</accession>
<evidence type="ECO:0000313" key="2">
    <source>
        <dbReference type="Proteomes" id="UP001175271"/>
    </source>
</evidence>
<proteinExistence type="predicted"/>
<organism evidence="1 2">
    <name type="scientific">Steinernema hermaphroditum</name>
    <dbReference type="NCBI Taxonomy" id="289476"/>
    <lineage>
        <taxon>Eukaryota</taxon>
        <taxon>Metazoa</taxon>
        <taxon>Ecdysozoa</taxon>
        <taxon>Nematoda</taxon>
        <taxon>Chromadorea</taxon>
        <taxon>Rhabditida</taxon>
        <taxon>Tylenchina</taxon>
        <taxon>Panagrolaimomorpha</taxon>
        <taxon>Strongyloidoidea</taxon>
        <taxon>Steinernematidae</taxon>
        <taxon>Steinernema</taxon>
    </lineage>
</organism>
<evidence type="ECO:0000313" key="1">
    <source>
        <dbReference type="EMBL" id="KAK0428703.1"/>
    </source>
</evidence>
<dbReference type="Proteomes" id="UP001175271">
    <property type="component" value="Unassembled WGS sequence"/>
</dbReference>
<keyword evidence="2" id="KW-1185">Reference proteome</keyword>
<comment type="caution">
    <text evidence="1">The sequence shown here is derived from an EMBL/GenBank/DDBJ whole genome shotgun (WGS) entry which is preliminary data.</text>
</comment>
<name>A0AA39MCE4_9BILA</name>
<dbReference type="AlphaFoldDB" id="A0AA39MCE4"/>
<reference evidence="1" key="1">
    <citation type="submission" date="2023-06" db="EMBL/GenBank/DDBJ databases">
        <title>Genomic analysis of the entomopathogenic nematode Steinernema hermaphroditum.</title>
        <authorList>
            <person name="Schwarz E.M."/>
            <person name="Heppert J.K."/>
            <person name="Baniya A."/>
            <person name="Schwartz H.T."/>
            <person name="Tan C.-H."/>
            <person name="Antoshechkin I."/>
            <person name="Sternberg P.W."/>
            <person name="Goodrich-Blair H."/>
            <person name="Dillman A.R."/>
        </authorList>
    </citation>
    <scope>NUCLEOTIDE SEQUENCE</scope>
    <source>
        <strain evidence="1">PS9179</strain>
        <tissue evidence="1">Whole animal</tissue>
    </source>
</reference>
<protein>
    <submittedName>
        <fullName evidence="1">Uncharacterized protein</fullName>
    </submittedName>
</protein>
<dbReference type="EMBL" id="JAUCMV010000001">
    <property type="protein sequence ID" value="KAK0428703.1"/>
    <property type="molecule type" value="Genomic_DNA"/>
</dbReference>
<sequence length="115" mass="12855">MYMFQLEELGLGSDRFSASARLLTARKTTTFLLMYLAVVVDESTGTSKTTTTLTTTLLRLLLVRCSDTTLKQYDTPLLIVQLLPFECLDERSISRSTNLARFNYICSGAQPISTT</sequence>